<keyword evidence="1" id="KW-0732">Signal</keyword>
<sequence length="112" mass="12375">MKAVIAWGLGLLPTAWAIAVLRNQDGQLVNLEDDMSADASPCDGQCRFDIMMCKSFMCTECTYEWCTEACQKIQTDFPGLRCSDWPEARTSFSNGEFKGKGKLGDAGDFAEK</sequence>
<feature type="signal peptide" evidence="1">
    <location>
        <begin position="1"/>
        <end position="17"/>
    </location>
</feature>
<feature type="chain" id="PRO_5043273274" evidence="1">
    <location>
        <begin position="18"/>
        <end position="112"/>
    </location>
</feature>
<dbReference type="AlphaFoldDB" id="A0A9P1M3K1"/>
<protein>
    <submittedName>
        <fullName evidence="3">PSI domain-containing protein</fullName>
    </submittedName>
</protein>
<name>A0A9P1M3K1_9DINO</name>
<comment type="caution">
    <text evidence="2">The sequence shown here is derived from an EMBL/GenBank/DDBJ whole genome shotgun (WGS) entry which is preliminary data.</text>
</comment>
<evidence type="ECO:0000313" key="2">
    <source>
        <dbReference type="EMBL" id="CAI4017799.1"/>
    </source>
</evidence>
<gene>
    <name evidence="2" type="ORF">C1SCF055_LOCUS42419</name>
</gene>
<dbReference type="EMBL" id="CAMXCT030006656">
    <property type="protein sequence ID" value="CAL4805111.1"/>
    <property type="molecule type" value="Genomic_DNA"/>
</dbReference>
<dbReference type="Proteomes" id="UP001152797">
    <property type="component" value="Unassembled WGS sequence"/>
</dbReference>
<evidence type="ECO:0000313" key="4">
    <source>
        <dbReference type="Proteomes" id="UP001152797"/>
    </source>
</evidence>
<evidence type="ECO:0000256" key="1">
    <source>
        <dbReference type="SAM" id="SignalP"/>
    </source>
</evidence>
<reference evidence="3 4" key="2">
    <citation type="submission" date="2024-05" db="EMBL/GenBank/DDBJ databases">
        <authorList>
            <person name="Chen Y."/>
            <person name="Shah S."/>
            <person name="Dougan E. K."/>
            <person name="Thang M."/>
            <person name="Chan C."/>
        </authorList>
    </citation>
    <scope>NUCLEOTIDE SEQUENCE [LARGE SCALE GENOMIC DNA]</scope>
</reference>
<reference evidence="2" key="1">
    <citation type="submission" date="2022-10" db="EMBL/GenBank/DDBJ databases">
        <authorList>
            <person name="Chen Y."/>
            <person name="Dougan E. K."/>
            <person name="Chan C."/>
            <person name="Rhodes N."/>
            <person name="Thang M."/>
        </authorList>
    </citation>
    <scope>NUCLEOTIDE SEQUENCE</scope>
</reference>
<evidence type="ECO:0000313" key="3">
    <source>
        <dbReference type="EMBL" id="CAL4805111.1"/>
    </source>
</evidence>
<accession>A0A9P1M3K1</accession>
<dbReference type="EMBL" id="CAMXCT020006656">
    <property type="protein sequence ID" value="CAL1171174.1"/>
    <property type="molecule type" value="Genomic_DNA"/>
</dbReference>
<dbReference type="EMBL" id="CAMXCT010006656">
    <property type="protein sequence ID" value="CAI4017799.1"/>
    <property type="molecule type" value="Genomic_DNA"/>
</dbReference>
<proteinExistence type="predicted"/>
<keyword evidence="4" id="KW-1185">Reference proteome</keyword>
<organism evidence="2">
    <name type="scientific">Cladocopium goreaui</name>
    <dbReference type="NCBI Taxonomy" id="2562237"/>
    <lineage>
        <taxon>Eukaryota</taxon>
        <taxon>Sar</taxon>
        <taxon>Alveolata</taxon>
        <taxon>Dinophyceae</taxon>
        <taxon>Suessiales</taxon>
        <taxon>Symbiodiniaceae</taxon>
        <taxon>Cladocopium</taxon>
    </lineage>
</organism>